<sequence>MVILHSNKYTAPNVHIRTNKHTSQKVLKKKPQIHKQDGKVYFVLQSDLDAARQYCQRPLVSYKGNWPRLAFLWARVKEYVND</sequence>
<proteinExistence type="predicted"/>
<organism evidence="1 2">
    <name type="scientific">Pseudomonas phage PspYZU08</name>
    <dbReference type="NCBI Taxonomy" id="1983557"/>
    <lineage>
        <taxon>Viruses</taxon>
        <taxon>Duplodnaviria</taxon>
        <taxon>Heunggongvirae</taxon>
        <taxon>Uroviricota</taxon>
        <taxon>Caudoviricetes</taxon>
        <taxon>Autographivirales</taxon>
        <taxon>Autotranscriptaviridae</taxon>
        <taxon>Studiervirinae</taxon>
        <taxon>Pijolavirus</taxon>
        <taxon>Pijolavirus PspYZU08</taxon>
    </lineage>
</organism>
<protein>
    <submittedName>
        <fullName evidence="1">Uncharacterized protein</fullName>
    </submittedName>
</protein>
<dbReference type="Proteomes" id="UP000248293">
    <property type="component" value="Segment"/>
</dbReference>
<dbReference type="EMBL" id="KY971611">
    <property type="protein sequence ID" value="ASD52192.1"/>
    <property type="molecule type" value="Genomic_DNA"/>
</dbReference>
<reference evidence="1 2" key="1">
    <citation type="submission" date="2017-04" db="EMBL/GenBank/DDBJ databases">
        <title>Isolation of lytic bacteriophages infecting Pseudomonas strains for biocontrol of fish and shrimp spoilage during chilled storage.</title>
        <authorList>
            <person name="Yang Z."/>
            <person name="Tao X."/>
            <person name="Gao L."/>
            <person name="Rao S."/>
        </authorList>
    </citation>
    <scope>NUCLEOTIDE SEQUENCE [LARGE SCALE GENOMIC DNA]</scope>
</reference>
<name>A0A2U7NS39_9CAUD</name>
<keyword evidence="2" id="KW-1185">Reference proteome</keyword>
<evidence type="ECO:0000313" key="1">
    <source>
        <dbReference type="EMBL" id="ASD52192.1"/>
    </source>
</evidence>
<accession>A0A2U7NS39</accession>
<gene>
    <name evidence="1" type="ORF">PspYZU08_16</name>
</gene>
<evidence type="ECO:0000313" key="2">
    <source>
        <dbReference type="Proteomes" id="UP000248293"/>
    </source>
</evidence>